<keyword evidence="10" id="KW-1185">Reference proteome</keyword>
<evidence type="ECO:0000256" key="5">
    <source>
        <dbReference type="ARBA" id="ARBA00022989"/>
    </source>
</evidence>
<feature type="transmembrane region" description="Helical" evidence="7">
    <location>
        <begin position="97"/>
        <end position="116"/>
    </location>
</feature>
<comment type="caution">
    <text evidence="9">The sequence shown here is derived from an EMBL/GenBank/DDBJ whole genome shotgun (WGS) entry which is preliminary data.</text>
</comment>
<keyword evidence="2 7" id="KW-0813">Transport</keyword>
<evidence type="ECO:0000256" key="4">
    <source>
        <dbReference type="ARBA" id="ARBA00022692"/>
    </source>
</evidence>
<reference evidence="9 10" key="1">
    <citation type="submission" date="2024-04" db="EMBL/GenBank/DDBJ databases">
        <title>Genome sequencing and metabolic network reconstruction of aminoacids and betaine degradation by Anoxynatronum sibiricum.</title>
        <authorList>
            <person name="Detkova E.N."/>
            <person name="Boltjanskaja Y.V."/>
            <person name="Mardanov A.V."/>
            <person name="Kevbrin V."/>
        </authorList>
    </citation>
    <scope>NUCLEOTIDE SEQUENCE [LARGE SCALE GENOMIC DNA]</scope>
    <source>
        <strain evidence="9 10">Z-7981</strain>
    </source>
</reference>
<dbReference type="SUPFAM" id="SSF161098">
    <property type="entry name" value="MetI-like"/>
    <property type="match status" value="1"/>
</dbReference>
<dbReference type="InterPro" id="IPR000515">
    <property type="entry name" value="MetI-like"/>
</dbReference>
<keyword evidence="5 7" id="KW-1133">Transmembrane helix</keyword>
<dbReference type="PROSITE" id="PS50928">
    <property type="entry name" value="ABC_TM1"/>
    <property type="match status" value="1"/>
</dbReference>
<keyword evidence="6 7" id="KW-0472">Membrane</keyword>
<feature type="transmembrane region" description="Helical" evidence="7">
    <location>
        <begin position="214"/>
        <end position="238"/>
    </location>
</feature>
<gene>
    <name evidence="9" type="ORF">AAIG11_17270</name>
</gene>
<dbReference type="Pfam" id="PF00528">
    <property type="entry name" value="BPD_transp_1"/>
    <property type="match status" value="1"/>
</dbReference>
<feature type="transmembrane region" description="Helical" evidence="7">
    <location>
        <begin position="122"/>
        <end position="144"/>
    </location>
</feature>
<feature type="domain" description="ABC transmembrane type-1" evidence="8">
    <location>
        <begin position="58"/>
        <end position="238"/>
    </location>
</feature>
<proteinExistence type="inferred from homology"/>
<comment type="similarity">
    <text evidence="7">Belongs to the binding-protein-dependent transport system permease family.</text>
</comment>
<sequence>MKKMIRDRLGMILIFIGIIGSYYLATDVFGILDSFLFPGLSKILPGFILYFGQLMDGLKSSLKLLVPAYTMAITLGISLGVMIGLKKLLRDNITPYINGFSAVPATLLTPFAIHIFPSFRSASIFIIFLGAFWPVLGTTVNGVMTIDKRYLENAATLEISGLEKLFKVILPAASPTILSGCAVALKFSFILLTVAEMFGATSGMGYFVQYYADFARFDLVIVGFIFMGIVLVGIMCLFDMIKSRILRWTLNN</sequence>
<accession>A0ABU9VYK0</accession>
<name>A0ABU9VYK0_9CLOT</name>
<comment type="subcellular location">
    <subcellularLocation>
        <location evidence="1 7">Cell membrane</location>
        <topology evidence="1 7">Multi-pass membrane protein</topology>
    </subcellularLocation>
</comment>
<feature type="transmembrane region" description="Helical" evidence="7">
    <location>
        <begin position="12"/>
        <end position="32"/>
    </location>
</feature>
<organism evidence="9 10">
    <name type="scientific">Anoxynatronum sibiricum</name>
    <dbReference type="NCBI Taxonomy" id="210623"/>
    <lineage>
        <taxon>Bacteria</taxon>
        <taxon>Bacillati</taxon>
        <taxon>Bacillota</taxon>
        <taxon>Clostridia</taxon>
        <taxon>Eubacteriales</taxon>
        <taxon>Clostridiaceae</taxon>
        <taxon>Anoxynatronum</taxon>
    </lineage>
</organism>
<evidence type="ECO:0000256" key="3">
    <source>
        <dbReference type="ARBA" id="ARBA00022475"/>
    </source>
</evidence>
<dbReference type="Proteomes" id="UP001407405">
    <property type="component" value="Unassembled WGS sequence"/>
</dbReference>
<dbReference type="Gene3D" id="1.10.3720.10">
    <property type="entry name" value="MetI-like"/>
    <property type="match status" value="1"/>
</dbReference>
<protein>
    <submittedName>
        <fullName evidence="9">ABC transporter permease subunit</fullName>
    </submittedName>
</protein>
<dbReference type="EMBL" id="JBCITM010000034">
    <property type="protein sequence ID" value="MEN1762243.1"/>
    <property type="molecule type" value="Genomic_DNA"/>
</dbReference>
<dbReference type="RefSeq" id="WP_343187494.1">
    <property type="nucleotide sequence ID" value="NZ_JBCITM010000034.1"/>
</dbReference>
<keyword evidence="3" id="KW-1003">Cell membrane</keyword>
<dbReference type="InterPro" id="IPR035906">
    <property type="entry name" value="MetI-like_sf"/>
</dbReference>
<dbReference type="PANTHER" id="PTHR30151:SF0">
    <property type="entry name" value="ABC TRANSPORTER PERMEASE PROTEIN MJ0413-RELATED"/>
    <property type="match status" value="1"/>
</dbReference>
<evidence type="ECO:0000256" key="7">
    <source>
        <dbReference type="RuleBase" id="RU363032"/>
    </source>
</evidence>
<dbReference type="CDD" id="cd06261">
    <property type="entry name" value="TM_PBP2"/>
    <property type="match status" value="1"/>
</dbReference>
<evidence type="ECO:0000259" key="8">
    <source>
        <dbReference type="PROSITE" id="PS50928"/>
    </source>
</evidence>
<evidence type="ECO:0000313" key="9">
    <source>
        <dbReference type="EMBL" id="MEN1762243.1"/>
    </source>
</evidence>
<evidence type="ECO:0000313" key="10">
    <source>
        <dbReference type="Proteomes" id="UP001407405"/>
    </source>
</evidence>
<evidence type="ECO:0000256" key="2">
    <source>
        <dbReference type="ARBA" id="ARBA00022448"/>
    </source>
</evidence>
<keyword evidence="4 7" id="KW-0812">Transmembrane</keyword>
<evidence type="ECO:0000256" key="1">
    <source>
        <dbReference type="ARBA" id="ARBA00004651"/>
    </source>
</evidence>
<evidence type="ECO:0000256" key="6">
    <source>
        <dbReference type="ARBA" id="ARBA00023136"/>
    </source>
</evidence>
<feature type="transmembrane region" description="Helical" evidence="7">
    <location>
        <begin position="64"/>
        <end position="85"/>
    </location>
</feature>
<dbReference type="PANTHER" id="PTHR30151">
    <property type="entry name" value="ALKANE SULFONATE ABC TRANSPORTER-RELATED, MEMBRANE SUBUNIT"/>
    <property type="match status" value="1"/>
</dbReference>